<evidence type="ECO:0000313" key="2">
    <source>
        <dbReference type="EMBL" id="GFY40256.1"/>
    </source>
</evidence>
<feature type="compositionally biased region" description="Basic and acidic residues" evidence="1">
    <location>
        <begin position="48"/>
        <end position="83"/>
    </location>
</feature>
<feature type="compositionally biased region" description="Polar residues" evidence="1">
    <location>
        <begin position="1"/>
        <end position="16"/>
    </location>
</feature>
<feature type="compositionally biased region" description="Polar residues" evidence="1">
    <location>
        <begin position="114"/>
        <end position="127"/>
    </location>
</feature>
<dbReference type="OrthoDB" id="10676760at2759"/>
<feature type="region of interest" description="Disordered" evidence="1">
    <location>
        <begin position="1128"/>
        <end position="1219"/>
    </location>
</feature>
<feature type="region of interest" description="Disordered" evidence="1">
    <location>
        <begin position="1"/>
        <end position="128"/>
    </location>
</feature>
<sequence>MSSPVGDSYRSASPRPQSAGKGHSQTSSSKSHSNNVSSKLTDTSSKSSKSDSDQKSFLEVNSDNRNRPKLKDTTKGGGGKDDQESFLEVNSDNRNRPKLKDTTKGGGGKDDQESFLSKSSEQNQKNLNRPLLSHEEDVFWTHLLSRGTNYHHPLFCEILKISQEIEGKLQSRKLCLLGVSNPERTDIFKKAMSLFLNAQSSNECVSISGQIQIVPKICFHFEKWCNLNFQHETVLICLECGCVYMTVSEISNSKSPVLEMNNYWQELASHILEKLENKPLILFHSDLFLNENRIASELEISYSCTNFKSVSESDPIITNLFLPITSSHKKSKIKLKFEILNCHSIIMTDDSHYVMIPFELKSEEFTSVIDGISDSDKKLKNEKDSKTSNIVDQNYSKSETGLLVEEENCHLDTLSHQDGSLHLKINPAVSSTVTSQEVDAIQNVVLEKHTIPETVNKTLSMPVTEKFHENETRLLSDKSLQNYTRDVVKEVVQADNIISSNVSERKELNTVVDNDSTKAFSNITSEYSTSKSLFKIPDEDTGFESIEFHSTTSDSRHKSMSILSDRTDETQKVVPSLDDYPPGFSLTSTTDPETTLQVMIKQSSEDFATHTTSKKILSQRRDIHDDTDLLLNKEEDYPPGFSLTSTTDPETTLQVMIKQSSEDFATHTTSKKILSQRRDIHDKTDLLLNKGEDYPPEFSLTSTTDPETTLQVMIKQSSEDFATHTTSKKILSQRRDIHDNTDLLLNKEQQEFSNTKVTRTSRSERKIVSSKITSFVTKSFTSKSGDTIVHTGPATNIVGSDIICSDVKQLHTSSEDKSCEIKSVSTSSSQKEYVDVSSRLDQFSKIQPESKQEKFSVLEFENKVFSPEDLPVEKLPVVEEDAVELCEDSKRQNVIPSKVFDEYNNSKTVSLERKHVKISSKTSQFAVAKSVMKQVKYSSAVQEAESSENPVIIEYEGNEMLTKPETNEEVSVISNIEGSTAYANDPTVLEYIITEPAEKISELITAEDNAPENVVYKELATESSIPMSKSTVITKTSVVSQSKRFVTVHRDMKTIICDEKNLPEKMDIAHQEYSLESPTGVDFKNLTENITHESTNDNVSTLLHNEKIFADTSKKEFADEFTTIKTEKTKKKKKKKSKNVPDNVQVQQKGTKAPCKSQGKTESEDIPSEPSEKESSVSTDISISFDSSSKKSSKEVQDDKNVSSEMQETPRTISDNIHF</sequence>
<feature type="compositionally biased region" description="Basic residues" evidence="1">
    <location>
        <begin position="1128"/>
        <end position="1138"/>
    </location>
</feature>
<feature type="compositionally biased region" description="Basic and acidic residues" evidence="1">
    <location>
        <begin position="1188"/>
        <end position="1202"/>
    </location>
</feature>
<feature type="compositionally biased region" description="Polar residues" evidence="1">
    <location>
        <begin position="1140"/>
        <end position="1150"/>
    </location>
</feature>
<evidence type="ECO:0000256" key="1">
    <source>
        <dbReference type="SAM" id="MobiDB-lite"/>
    </source>
</evidence>
<name>A0A8X6WUW5_9ARAC</name>
<comment type="caution">
    <text evidence="2">The sequence shown here is derived from an EMBL/GenBank/DDBJ whole genome shotgun (WGS) entry which is preliminary data.</text>
</comment>
<proteinExistence type="predicted"/>
<keyword evidence="3" id="KW-1185">Reference proteome</keyword>
<protein>
    <submittedName>
        <fullName evidence="2">Nesprin-1</fullName>
    </submittedName>
</protein>
<gene>
    <name evidence="2" type="primary">Syne1_1</name>
    <name evidence="2" type="ORF">TNIN_406381</name>
</gene>
<dbReference type="EMBL" id="BMAV01001793">
    <property type="protein sequence ID" value="GFY40256.1"/>
    <property type="molecule type" value="Genomic_DNA"/>
</dbReference>
<dbReference type="AlphaFoldDB" id="A0A8X6WUW5"/>
<feature type="compositionally biased region" description="Low complexity" evidence="1">
    <location>
        <begin position="1176"/>
        <end position="1187"/>
    </location>
</feature>
<organism evidence="2 3">
    <name type="scientific">Trichonephila inaurata madagascariensis</name>
    <dbReference type="NCBI Taxonomy" id="2747483"/>
    <lineage>
        <taxon>Eukaryota</taxon>
        <taxon>Metazoa</taxon>
        <taxon>Ecdysozoa</taxon>
        <taxon>Arthropoda</taxon>
        <taxon>Chelicerata</taxon>
        <taxon>Arachnida</taxon>
        <taxon>Araneae</taxon>
        <taxon>Araneomorphae</taxon>
        <taxon>Entelegynae</taxon>
        <taxon>Araneoidea</taxon>
        <taxon>Nephilidae</taxon>
        <taxon>Trichonephila</taxon>
        <taxon>Trichonephila inaurata</taxon>
    </lineage>
</organism>
<feature type="compositionally biased region" description="Low complexity" evidence="1">
    <location>
        <begin position="23"/>
        <end position="47"/>
    </location>
</feature>
<feature type="compositionally biased region" description="Polar residues" evidence="1">
    <location>
        <begin position="1203"/>
        <end position="1219"/>
    </location>
</feature>
<reference evidence="2" key="1">
    <citation type="submission" date="2020-08" db="EMBL/GenBank/DDBJ databases">
        <title>Multicomponent nature underlies the extraordinary mechanical properties of spider dragline silk.</title>
        <authorList>
            <person name="Kono N."/>
            <person name="Nakamura H."/>
            <person name="Mori M."/>
            <person name="Yoshida Y."/>
            <person name="Ohtoshi R."/>
            <person name="Malay A.D."/>
            <person name="Moran D.A.P."/>
            <person name="Tomita M."/>
            <person name="Numata K."/>
            <person name="Arakawa K."/>
        </authorList>
    </citation>
    <scope>NUCLEOTIDE SEQUENCE</scope>
</reference>
<evidence type="ECO:0000313" key="3">
    <source>
        <dbReference type="Proteomes" id="UP000886998"/>
    </source>
</evidence>
<feature type="compositionally biased region" description="Basic and acidic residues" evidence="1">
    <location>
        <begin position="91"/>
        <end position="112"/>
    </location>
</feature>
<accession>A0A8X6WUW5</accession>
<dbReference type="Proteomes" id="UP000886998">
    <property type="component" value="Unassembled WGS sequence"/>
</dbReference>